<dbReference type="GO" id="GO:0005783">
    <property type="term" value="C:endoplasmic reticulum"/>
    <property type="evidence" value="ECO:0007669"/>
    <property type="project" value="TreeGrafter"/>
</dbReference>
<dbReference type="AlphaFoldDB" id="A0A9N9F0G1"/>
<evidence type="ECO:0000256" key="1">
    <source>
        <dbReference type="ARBA" id="ARBA00023186"/>
    </source>
</evidence>
<feature type="domain" description="J" evidence="3">
    <location>
        <begin position="74"/>
        <end position="138"/>
    </location>
</feature>
<feature type="transmembrane region" description="Helical" evidence="2">
    <location>
        <begin position="219"/>
        <end position="241"/>
    </location>
</feature>
<evidence type="ECO:0000259" key="3">
    <source>
        <dbReference type="PROSITE" id="PS50076"/>
    </source>
</evidence>
<feature type="transmembrane region" description="Helical" evidence="2">
    <location>
        <begin position="155"/>
        <end position="173"/>
    </location>
</feature>
<organism evidence="4 5">
    <name type="scientific">Funneliformis mosseae</name>
    <name type="common">Endomycorrhizal fungus</name>
    <name type="synonym">Glomus mosseae</name>
    <dbReference type="NCBI Taxonomy" id="27381"/>
    <lineage>
        <taxon>Eukaryota</taxon>
        <taxon>Fungi</taxon>
        <taxon>Fungi incertae sedis</taxon>
        <taxon>Mucoromycota</taxon>
        <taxon>Glomeromycotina</taxon>
        <taxon>Glomeromycetes</taxon>
        <taxon>Glomerales</taxon>
        <taxon>Glomeraceae</taxon>
        <taxon>Funneliformis</taxon>
    </lineage>
</organism>
<evidence type="ECO:0000256" key="2">
    <source>
        <dbReference type="SAM" id="Phobius"/>
    </source>
</evidence>
<dbReference type="Gene3D" id="1.10.287.110">
    <property type="entry name" value="DnaJ domain"/>
    <property type="match status" value="1"/>
</dbReference>
<keyword evidence="5" id="KW-1185">Reference proteome</keyword>
<dbReference type="GO" id="GO:0036503">
    <property type="term" value="P:ERAD pathway"/>
    <property type="evidence" value="ECO:0007669"/>
    <property type="project" value="TreeGrafter"/>
</dbReference>
<comment type="caution">
    <text evidence="4">The sequence shown here is derived from an EMBL/GenBank/DDBJ whole genome shotgun (WGS) entry which is preliminary data.</text>
</comment>
<dbReference type="SUPFAM" id="SSF46565">
    <property type="entry name" value="Chaperone J-domain"/>
    <property type="match status" value="1"/>
</dbReference>
<feature type="transmembrane region" description="Helical" evidence="2">
    <location>
        <begin position="180"/>
        <end position="199"/>
    </location>
</feature>
<dbReference type="GO" id="GO:0051087">
    <property type="term" value="F:protein-folding chaperone binding"/>
    <property type="evidence" value="ECO:0007669"/>
    <property type="project" value="TreeGrafter"/>
</dbReference>
<dbReference type="GO" id="GO:0051787">
    <property type="term" value="F:misfolded protein binding"/>
    <property type="evidence" value="ECO:0007669"/>
    <property type="project" value="TreeGrafter"/>
</dbReference>
<dbReference type="Pfam" id="PF00226">
    <property type="entry name" value="DnaJ"/>
    <property type="match status" value="1"/>
</dbReference>
<dbReference type="PROSITE" id="PS50076">
    <property type="entry name" value="DNAJ_2"/>
    <property type="match status" value="1"/>
</dbReference>
<dbReference type="InterPro" id="IPR036869">
    <property type="entry name" value="J_dom_sf"/>
</dbReference>
<dbReference type="Proteomes" id="UP000789375">
    <property type="component" value="Unassembled WGS sequence"/>
</dbReference>
<keyword evidence="2" id="KW-0472">Membrane</keyword>
<feature type="transmembrane region" description="Helical" evidence="2">
    <location>
        <begin position="12"/>
        <end position="30"/>
    </location>
</feature>
<accession>A0A9N9F0G1</accession>
<sequence length="323" mass="38191">MKDWLNFFGWVFLPNLITNWIQSTYYRIVYPAGANIPKRGQPKYALHRKRIYIFVVLAYLFYTIVEVIYSLPPNYYNTLEVNQDFTIKELKTNLRKLQLIYHPDRNSGKHTEADFIYLRTAFNTLNNPTKRFAYDSTWNQCKTIRDYLSVGRNNFLGFYLGTGLLLIIINILGKGEFGKYWRFVVFFGMACIEGSLILYPKPSAFVTYITRNYVIFEKITIFRQLFISLFIALSQVGPVLFPPQKAENLRPVLQHLEILSNVAHEDVLSQLKLGFYPFRNDQNAQVELKRKMEKLMVDNYLRQRDPEFSQIHQRIISSREKNK</sequence>
<keyword evidence="2" id="KW-0812">Transmembrane</keyword>
<evidence type="ECO:0000313" key="5">
    <source>
        <dbReference type="Proteomes" id="UP000789375"/>
    </source>
</evidence>
<proteinExistence type="predicted"/>
<protein>
    <submittedName>
        <fullName evidence="4">13806_t:CDS:1</fullName>
    </submittedName>
</protein>
<dbReference type="SMART" id="SM00271">
    <property type="entry name" value="DnaJ"/>
    <property type="match status" value="1"/>
</dbReference>
<dbReference type="InterPro" id="IPR001623">
    <property type="entry name" value="DnaJ_domain"/>
</dbReference>
<evidence type="ECO:0000313" key="4">
    <source>
        <dbReference type="EMBL" id="CAG8499775.1"/>
    </source>
</evidence>
<reference evidence="4" key="1">
    <citation type="submission" date="2021-06" db="EMBL/GenBank/DDBJ databases">
        <authorList>
            <person name="Kallberg Y."/>
            <person name="Tangrot J."/>
            <person name="Rosling A."/>
        </authorList>
    </citation>
    <scope>NUCLEOTIDE SEQUENCE</scope>
    <source>
        <strain evidence="4">87-6 pot B 2015</strain>
    </source>
</reference>
<dbReference type="EMBL" id="CAJVPP010000637">
    <property type="protein sequence ID" value="CAG8499775.1"/>
    <property type="molecule type" value="Genomic_DNA"/>
</dbReference>
<feature type="transmembrane region" description="Helical" evidence="2">
    <location>
        <begin position="51"/>
        <end position="71"/>
    </location>
</feature>
<dbReference type="PANTHER" id="PTHR44360">
    <property type="entry name" value="DNAJ HOMOLOG SUBFAMILY B MEMBER 9"/>
    <property type="match status" value="1"/>
</dbReference>
<dbReference type="InterPro" id="IPR051948">
    <property type="entry name" value="Hsp70_co-chaperone_J-domain"/>
</dbReference>
<dbReference type="CDD" id="cd06257">
    <property type="entry name" value="DnaJ"/>
    <property type="match status" value="1"/>
</dbReference>
<gene>
    <name evidence="4" type="ORF">FMOSSE_LOCUS3976</name>
</gene>
<dbReference type="PANTHER" id="PTHR44360:SF1">
    <property type="entry name" value="DNAJ HOMOLOG SUBFAMILY B MEMBER 9"/>
    <property type="match status" value="1"/>
</dbReference>
<keyword evidence="1" id="KW-0143">Chaperone</keyword>
<keyword evidence="2" id="KW-1133">Transmembrane helix</keyword>
<name>A0A9N9F0G1_FUNMO</name>